<feature type="chain" id="PRO_5002169739" evidence="1">
    <location>
        <begin position="18"/>
        <end position="82"/>
    </location>
</feature>
<gene>
    <name evidence="2" type="ORF">PHLGIDRAFT_116151</name>
</gene>
<feature type="non-terminal residue" evidence="2">
    <location>
        <position position="82"/>
    </location>
</feature>
<reference evidence="2 3" key="1">
    <citation type="journal article" date="2014" name="PLoS Genet.">
        <title>Analysis of the Phlebiopsis gigantea genome, transcriptome and secretome provides insight into its pioneer colonization strategies of wood.</title>
        <authorList>
            <person name="Hori C."/>
            <person name="Ishida T."/>
            <person name="Igarashi K."/>
            <person name="Samejima M."/>
            <person name="Suzuki H."/>
            <person name="Master E."/>
            <person name="Ferreira P."/>
            <person name="Ruiz-Duenas F.J."/>
            <person name="Held B."/>
            <person name="Canessa P."/>
            <person name="Larrondo L.F."/>
            <person name="Schmoll M."/>
            <person name="Druzhinina I.S."/>
            <person name="Kubicek C.P."/>
            <person name="Gaskell J.A."/>
            <person name="Kersten P."/>
            <person name="St John F."/>
            <person name="Glasner J."/>
            <person name="Sabat G."/>
            <person name="Splinter BonDurant S."/>
            <person name="Syed K."/>
            <person name="Yadav J."/>
            <person name="Mgbeahuruike A.C."/>
            <person name="Kovalchuk A."/>
            <person name="Asiegbu F.O."/>
            <person name="Lackner G."/>
            <person name="Hoffmeister D."/>
            <person name="Rencoret J."/>
            <person name="Gutierrez A."/>
            <person name="Sun H."/>
            <person name="Lindquist E."/>
            <person name="Barry K."/>
            <person name="Riley R."/>
            <person name="Grigoriev I.V."/>
            <person name="Henrissat B."/>
            <person name="Kues U."/>
            <person name="Berka R.M."/>
            <person name="Martinez A.T."/>
            <person name="Covert S.F."/>
            <person name="Blanchette R.A."/>
            <person name="Cullen D."/>
        </authorList>
    </citation>
    <scope>NUCLEOTIDE SEQUENCE [LARGE SCALE GENOMIC DNA]</scope>
    <source>
        <strain evidence="2 3">11061_1 CR5-6</strain>
    </source>
</reference>
<keyword evidence="3" id="KW-1185">Reference proteome</keyword>
<dbReference type="EMBL" id="KN840463">
    <property type="protein sequence ID" value="KIP09676.1"/>
    <property type="molecule type" value="Genomic_DNA"/>
</dbReference>
<dbReference type="HOGENOM" id="CLU_2564706_0_0_1"/>
<evidence type="ECO:0000256" key="1">
    <source>
        <dbReference type="SAM" id="SignalP"/>
    </source>
</evidence>
<keyword evidence="1" id="KW-0732">Signal</keyword>
<sequence length="82" mass="8759">MPSRLTTLSLCLVLAVANVLVDLSFVTDLRAALASRDPPLSHYTFVEDDVPARLPLLGARPAVLLSLEESVRYALAAPEAAD</sequence>
<dbReference type="OrthoDB" id="3687641at2759"/>
<evidence type="ECO:0000313" key="3">
    <source>
        <dbReference type="Proteomes" id="UP000053257"/>
    </source>
</evidence>
<dbReference type="AlphaFoldDB" id="A0A0C3S2S1"/>
<proteinExistence type="predicted"/>
<dbReference type="Proteomes" id="UP000053257">
    <property type="component" value="Unassembled WGS sequence"/>
</dbReference>
<feature type="signal peptide" evidence="1">
    <location>
        <begin position="1"/>
        <end position="17"/>
    </location>
</feature>
<name>A0A0C3S2S1_PHLG1</name>
<evidence type="ECO:0000313" key="2">
    <source>
        <dbReference type="EMBL" id="KIP09676.1"/>
    </source>
</evidence>
<accession>A0A0C3S2S1</accession>
<organism evidence="2 3">
    <name type="scientific">Phlebiopsis gigantea (strain 11061_1 CR5-6)</name>
    <name type="common">White-rot fungus</name>
    <name type="synonym">Peniophora gigantea</name>
    <dbReference type="NCBI Taxonomy" id="745531"/>
    <lineage>
        <taxon>Eukaryota</taxon>
        <taxon>Fungi</taxon>
        <taxon>Dikarya</taxon>
        <taxon>Basidiomycota</taxon>
        <taxon>Agaricomycotina</taxon>
        <taxon>Agaricomycetes</taxon>
        <taxon>Polyporales</taxon>
        <taxon>Phanerochaetaceae</taxon>
        <taxon>Phlebiopsis</taxon>
    </lineage>
</organism>
<protein>
    <submittedName>
        <fullName evidence="2">Uncharacterized protein</fullName>
    </submittedName>
</protein>